<sequence>MSPVPTVTTVADFVELTLREDLGTLLGRWLRQVSTDEVRQGYEATLRAAAPQRVRYWLLDLRRRGTISEDSTQWVLSTFLPRLTPLLGGRVYLAFLMSPAHLSNVDQENGAPLVSNADCHVRLFSDEGLATEWLARRRAHENNA</sequence>
<evidence type="ECO:0008006" key="3">
    <source>
        <dbReference type="Google" id="ProtNLM"/>
    </source>
</evidence>
<accession>A0ABS8ATI2</accession>
<keyword evidence="2" id="KW-1185">Reference proteome</keyword>
<evidence type="ECO:0000313" key="2">
    <source>
        <dbReference type="Proteomes" id="UP001165296"/>
    </source>
</evidence>
<gene>
    <name evidence="1" type="ORF">LGH74_16060</name>
</gene>
<comment type="caution">
    <text evidence="1">The sequence shown here is derived from an EMBL/GenBank/DDBJ whole genome shotgun (WGS) entry which is preliminary data.</text>
</comment>
<reference evidence="1" key="1">
    <citation type="submission" date="2021-10" db="EMBL/GenBank/DDBJ databases">
        <authorList>
            <person name="Dean J.D."/>
            <person name="Kim M.K."/>
            <person name="Newey C.N."/>
            <person name="Stoker T.S."/>
            <person name="Thompson D.W."/>
            <person name="Grose J.H."/>
        </authorList>
    </citation>
    <scope>NUCLEOTIDE SEQUENCE</scope>
    <source>
        <strain evidence="1">BT178</strain>
    </source>
</reference>
<protein>
    <recommendedName>
        <fullName evidence="3">STAS/SEC14 domain-containing protein</fullName>
    </recommendedName>
</protein>
<name>A0ABS8ATI2_9BACT</name>
<evidence type="ECO:0000313" key="1">
    <source>
        <dbReference type="EMBL" id="MCB2409508.1"/>
    </source>
</evidence>
<dbReference type="EMBL" id="JAJADR010000004">
    <property type="protein sequence ID" value="MCB2409508.1"/>
    <property type="molecule type" value="Genomic_DNA"/>
</dbReference>
<proteinExistence type="predicted"/>
<organism evidence="1 2">
    <name type="scientific">Hymenobacter lucidus</name>
    <dbReference type="NCBI Taxonomy" id="2880930"/>
    <lineage>
        <taxon>Bacteria</taxon>
        <taxon>Pseudomonadati</taxon>
        <taxon>Bacteroidota</taxon>
        <taxon>Cytophagia</taxon>
        <taxon>Cytophagales</taxon>
        <taxon>Hymenobacteraceae</taxon>
        <taxon>Hymenobacter</taxon>
    </lineage>
</organism>
<dbReference type="Proteomes" id="UP001165296">
    <property type="component" value="Unassembled WGS sequence"/>
</dbReference>